<dbReference type="AlphaFoldDB" id="A0A0H4T0U4"/>
<evidence type="ECO:0000313" key="10">
    <source>
        <dbReference type="EMBL" id="AKQ01171.1"/>
    </source>
</evidence>
<reference evidence="10" key="1">
    <citation type="journal article" date="2015" name="ISME J.">
        <title>Aquifer environment selects for microbial species cohorts in sediment and groundwater.</title>
        <authorList>
            <person name="Hug L.A."/>
            <person name="Thomas B.C."/>
            <person name="Brown C.T."/>
            <person name="Frischkorn K.R."/>
            <person name="Williams K.H."/>
            <person name="Tringe S.G."/>
            <person name="Banfield J.F."/>
        </authorList>
    </citation>
    <scope>NUCLEOTIDE SEQUENCE</scope>
</reference>
<dbReference type="NCBIfam" id="NF001109">
    <property type="entry name" value="PRK00136.1"/>
    <property type="match status" value="1"/>
</dbReference>
<accession>A0A0H4T0U4</accession>
<evidence type="ECO:0000256" key="1">
    <source>
        <dbReference type="ARBA" id="ARBA00006471"/>
    </source>
</evidence>
<dbReference type="GO" id="GO:0006412">
    <property type="term" value="P:translation"/>
    <property type="evidence" value="ECO:0007669"/>
    <property type="project" value="UniProtKB-UniRule"/>
</dbReference>
<evidence type="ECO:0000256" key="5">
    <source>
        <dbReference type="ARBA" id="ARBA00023274"/>
    </source>
</evidence>
<sequence length="132" mass="14826">MSMTDPVADMLTRIRNATMRRHESVVMPASRLKGEIARLLKEEGFVRQYKLVTQGVRTALKIELKYMNEDEPVIGGLRRVSTPGRRVYVGADRIPRVKGGYGVAILSTNKGVLTDKHARQARIGGEVLCYVW</sequence>
<dbReference type="HAMAP" id="MF_01302_B">
    <property type="entry name" value="Ribosomal_uS8_B"/>
    <property type="match status" value="1"/>
</dbReference>
<dbReference type="PROSITE" id="PS00053">
    <property type="entry name" value="RIBOSOMAL_S8"/>
    <property type="match status" value="1"/>
</dbReference>
<evidence type="ECO:0000256" key="2">
    <source>
        <dbReference type="ARBA" id="ARBA00022730"/>
    </source>
</evidence>
<dbReference type="FunFam" id="3.30.1370.30:FF:000002">
    <property type="entry name" value="30S ribosomal protein S8"/>
    <property type="match status" value="1"/>
</dbReference>
<comment type="function">
    <text evidence="8">One of the primary rRNA binding proteins, it binds directly to 16S rRNA central domain where it helps coordinate assembly of the platform of the 30S subunit.</text>
</comment>
<dbReference type="GO" id="GO:0003735">
    <property type="term" value="F:structural constituent of ribosome"/>
    <property type="evidence" value="ECO:0007669"/>
    <property type="project" value="InterPro"/>
</dbReference>
<dbReference type="EMBL" id="KT006953">
    <property type="protein sequence ID" value="AKQ01171.1"/>
    <property type="molecule type" value="Genomic_DNA"/>
</dbReference>
<evidence type="ECO:0000256" key="9">
    <source>
        <dbReference type="RuleBase" id="RU003660"/>
    </source>
</evidence>
<organism evidence="10">
    <name type="scientific">uncultured Nitrospirae bacterium Rifle_16ft_4_minimus_14985</name>
    <dbReference type="NCBI Taxonomy" id="1665124"/>
    <lineage>
        <taxon>Bacteria</taxon>
        <taxon>Pseudomonadati</taxon>
        <taxon>Nitrospirota</taxon>
        <taxon>environmental samples</taxon>
    </lineage>
</organism>
<comment type="similarity">
    <text evidence="1 8 9">Belongs to the universal ribosomal protein uS8 family.</text>
</comment>
<dbReference type="PANTHER" id="PTHR11758">
    <property type="entry name" value="40S RIBOSOMAL PROTEIN S15A"/>
    <property type="match status" value="1"/>
</dbReference>
<evidence type="ECO:0000256" key="4">
    <source>
        <dbReference type="ARBA" id="ARBA00022980"/>
    </source>
</evidence>
<dbReference type="GO" id="GO:0019843">
    <property type="term" value="F:rRNA binding"/>
    <property type="evidence" value="ECO:0007669"/>
    <property type="project" value="UniProtKB-UniRule"/>
</dbReference>
<comment type="subunit">
    <text evidence="7 8">Part of the 30S ribosomal subunit. Contacts proteins S5 and S12.</text>
</comment>
<evidence type="ECO:0000256" key="7">
    <source>
        <dbReference type="ARBA" id="ARBA00046740"/>
    </source>
</evidence>
<dbReference type="Gene3D" id="3.30.1370.30">
    <property type="match status" value="1"/>
</dbReference>
<evidence type="ECO:0000256" key="3">
    <source>
        <dbReference type="ARBA" id="ARBA00022884"/>
    </source>
</evidence>
<proteinExistence type="inferred from homology"/>
<evidence type="ECO:0000256" key="8">
    <source>
        <dbReference type="HAMAP-Rule" id="MF_01302"/>
    </source>
</evidence>
<protein>
    <recommendedName>
        <fullName evidence="6 8">Small ribosomal subunit protein uS8</fullName>
    </recommendedName>
</protein>
<name>A0A0H4T0U4_9BACT</name>
<dbReference type="SUPFAM" id="SSF56047">
    <property type="entry name" value="Ribosomal protein S8"/>
    <property type="match status" value="1"/>
</dbReference>
<dbReference type="Gene3D" id="3.30.1490.10">
    <property type="match status" value="1"/>
</dbReference>
<dbReference type="GO" id="GO:0005737">
    <property type="term" value="C:cytoplasm"/>
    <property type="evidence" value="ECO:0007669"/>
    <property type="project" value="UniProtKB-ARBA"/>
</dbReference>
<dbReference type="FunFam" id="3.30.1490.10:FF:000001">
    <property type="entry name" value="30S ribosomal protein S8"/>
    <property type="match status" value="1"/>
</dbReference>
<dbReference type="GO" id="GO:1990904">
    <property type="term" value="C:ribonucleoprotein complex"/>
    <property type="evidence" value="ECO:0007669"/>
    <property type="project" value="UniProtKB-KW"/>
</dbReference>
<gene>
    <name evidence="8 10" type="primary">rpsH</name>
</gene>
<dbReference type="Pfam" id="PF00410">
    <property type="entry name" value="Ribosomal_S8"/>
    <property type="match status" value="1"/>
</dbReference>
<evidence type="ECO:0000256" key="6">
    <source>
        <dbReference type="ARBA" id="ARBA00035258"/>
    </source>
</evidence>
<keyword evidence="5 8" id="KW-0687">Ribonucleoprotein</keyword>
<keyword evidence="4 8" id="KW-0689">Ribosomal protein</keyword>
<dbReference type="GO" id="GO:0005840">
    <property type="term" value="C:ribosome"/>
    <property type="evidence" value="ECO:0007669"/>
    <property type="project" value="UniProtKB-KW"/>
</dbReference>
<dbReference type="InterPro" id="IPR035987">
    <property type="entry name" value="Ribosomal_uS8_sf"/>
</dbReference>
<dbReference type="InterPro" id="IPR000630">
    <property type="entry name" value="Ribosomal_uS8"/>
</dbReference>
<dbReference type="InterPro" id="IPR047863">
    <property type="entry name" value="Ribosomal_uS8_CS"/>
</dbReference>
<keyword evidence="3 8" id="KW-0694">RNA-binding</keyword>
<keyword evidence="2 8" id="KW-0699">rRNA-binding</keyword>